<dbReference type="Gene3D" id="3.40.390.10">
    <property type="entry name" value="Collagenase (Catalytic Domain)"/>
    <property type="match status" value="1"/>
</dbReference>
<feature type="compositionally biased region" description="Polar residues" evidence="1">
    <location>
        <begin position="237"/>
        <end position="260"/>
    </location>
</feature>
<reference evidence="4 5" key="1">
    <citation type="journal article" date="2017" name="PLoS Biol.">
        <title>The sea cucumber genome provides insights into morphological evolution and visceral regeneration.</title>
        <authorList>
            <person name="Zhang X."/>
            <person name="Sun L."/>
            <person name="Yuan J."/>
            <person name="Sun Y."/>
            <person name="Gao Y."/>
            <person name="Zhang L."/>
            <person name="Li S."/>
            <person name="Dai H."/>
            <person name="Hamel J.F."/>
            <person name="Liu C."/>
            <person name="Yu Y."/>
            <person name="Liu S."/>
            <person name="Lin W."/>
            <person name="Guo K."/>
            <person name="Jin S."/>
            <person name="Xu P."/>
            <person name="Storey K.B."/>
            <person name="Huan P."/>
            <person name="Zhang T."/>
            <person name="Zhou Y."/>
            <person name="Zhang J."/>
            <person name="Lin C."/>
            <person name="Li X."/>
            <person name="Xing L."/>
            <person name="Huo D."/>
            <person name="Sun M."/>
            <person name="Wang L."/>
            <person name="Mercier A."/>
            <person name="Li F."/>
            <person name="Yang H."/>
            <person name="Xiang J."/>
        </authorList>
    </citation>
    <scope>NUCLEOTIDE SEQUENCE [LARGE SCALE GENOMIC DNA]</scope>
    <source>
        <strain evidence="4">Shaxun</strain>
        <tissue evidence="4">Muscle</tissue>
    </source>
</reference>
<feature type="transmembrane region" description="Helical" evidence="2">
    <location>
        <begin position="175"/>
        <end position="197"/>
    </location>
</feature>
<dbReference type="InterPro" id="IPR008753">
    <property type="entry name" value="Peptidase_M13_N"/>
</dbReference>
<proteinExistence type="predicted"/>
<dbReference type="GO" id="GO:0004222">
    <property type="term" value="F:metalloendopeptidase activity"/>
    <property type="evidence" value="ECO:0007669"/>
    <property type="project" value="InterPro"/>
</dbReference>
<dbReference type="GO" id="GO:0016485">
    <property type="term" value="P:protein processing"/>
    <property type="evidence" value="ECO:0007669"/>
    <property type="project" value="TreeGrafter"/>
</dbReference>
<dbReference type="Proteomes" id="UP000230750">
    <property type="component" value="Unassembled WGS sequence"/>
</dbReference>
<dbReference type="Gene3D" id="1.10.1380.10">
    <property type="entry name" value="Neutral endopeptidase , domain2"/>
    <property type="match status" value="1"/>
</dbReference>
<dbReference type="EMBL" id="MRZV01000115">
    <property type="protein sequence ID" value="PIK58337.1"/>
    <property type="molecule type" value="Genomic_DNA"/>
</dbReference>
<keyword evidence="2" id="KW-0812">Transmembrane</keyword>
<dbReference type="SUPFAM" id="SSF55486">
    <property type="entry name" value="Metalloproteases ('zincins'), catalytic domain"/>
    <property type="match status" value="1"/>
</dbReference>
<sequence length="658" mass="73715">MNRTGPVNPPIGGAWAFKQGCIGASDDIHIFATRGKSVPLGTSNLAAIFWGADLETTRLSLLKVEVIESAPTLGVLTQSKEREKRFDFALLCFVRSYNSSVFESTGAFPSNMNSEKGNSVSVKYDNLQNGDCGGKKATMYQFDMESTGTEIKMIDKNGNGKGFIKRRKTRLEKKLFFVIVLLLLVLMVVVGVLLGQINREFGVGLNLDRTHSQRASIGIVDPDENRPVDTDSDRGKNSGNLQSTDSELGKDSGNSQSTDCALSAKEEDGNVCLTPTCVQAAADMLSRMDRSVDPCEDFYQYACGGWIKNNIIPEDQTSHGIFHELMESISVQCKALLEEERQPEEPAAITKTKQFYQSCMNEEVIDDRGTEPLGDILRQLGGWPVVNDQVFDEETWNLEEVEAKIKRLTNGNSLFSQNIYPDPKDSHNYIITINQPGLGLGSGSKEMYLQNTTHKNVEAYLELMIDIATDLREDGDREAVRAEMQEVVDFETKIAEIVLTLEERRADIAIYNKMTIDELTEITPSERNKGYLLKLNIVKYGYIQEEARWRRLLYDYKFKLVSIHGHMFIKGHFDETSKDTAEEMIDDLKASAEKVISRTEWMDNTTKASAIDKVRAISEQIGYDALTKNITAINHRYRNRLPGQHDHLLVGGKRSGSD</sequence>
<evidence type="ECO:0000313" key="4">
    <source>
        <dbReference type="EMBL" id="PIK58337.1"/>
    </source>
</evidence>
<dbReference type="InterPro" id="IPR024079">
    <property type="entry name" value="MetalloPept_cat_dom_sf"/>
</dbReference>
<protein>
    <submittedName>
        <fullName evidence="4">Putative endothelin-converting enzyme 1-like</fullName>
    </submittedName>
</protein>
<evidence type="ECO:0000259" key="3">
    <source>
        <dbReference type="Pfam" id="PF05649"/>
    </source>
</evidence>
<keyword evidence="2" id="KW-1133">Transmembrane helix</keyword>
<feature type="domain" description="Peptidase M13 N-terminal" evidence="3">
    <location>
        <begin position="294"/>
        <end position="525"/>
    </location>
</feature>
<feature type="compositionally biased region" description="Basic and acidic residues" evidence="1">
    <location>
        <begin position="223"/>
        <end position="236"/>
    </location>
</feature>
<keyword evidence="2" id="KW-0472">Membrane</keyword>
<evidence type="ECO:0000313" key="5">
    <source>
        <dbReference type="Proteomes" id="UP000230750"/>
    </source>
</evidence>
<feature type="domain" description="Peptidase M13 N-terminal" evidence="3">
    <location>
        <begin position="544"/>
        <end position="623"/>
    </location>
</feature>
<dbReference type="STRING" id="307972.A0A2G8LDN9"/>
<gene>
    <name evidence="4" type="ORF">BSL78_04725</name>
</gene>
<dbReference type="Pfam" id="PF05649">
    <property type="entry name" value="Peptidase_M13_N"/>
    <property type="match status" value="2"/>
</dbReference>
<dbReference type="PANTHER" id="PTHR11733">
    <property type="entry name" value="ZINC METALLOPROTEASE FAMILY M13 NEPRILYSIN-RELATED"/>
    <property type="match status" value="1"/>
</dbReference>
<dbReference type="AlphaFoldDB" id="A0A2G8LDN9"/>
<organism evidence="4 5">
    <name type="scientific">Stichopus japonicus</name>
    <name type="common">Sea cucumber</name>
    <dbReference type="NCBI Taxonomy" id="307972"/>
    <lineage>
        <taxon>Eukaryota</taxon>
        <taxon>Metazoa</taxon>
        <taxon>Echinodermata</taxon>
        <taxon>Eleutherozoa</taxon>
        <taxon>Echinozoa</taxon>
        <taxon>Holothuroidea</taxon>
        <taxon>Aspidochirotacea</taxon>
        <taxon>Aspidochirotida</taxon>
        <taxon>Stichopodidae</taxon>
        <taxon>Apostichopus</taxon>
    </lineage>
</organism>
<accession>A0A2G8LDN9</accession>
<dbReference type="InterPro" id="IPR042089">
    <property type="entry name" value="Peptidase_M13_dom_2"/>
</dbReference>
<keyword evidence="5" id="KW-1185">Reference proteome</keyword>
<dbReference type="GO" id="GO:0005886">
    <property type="term" value="C:plasma membrane"/>
    <property type="evidence" value="ECO:0007669"/>
    <property type="project" value="TreeGrafter"/>
</dbReference>
<dbReference type="OrthoDB" id="6475849at2759"/>
<evidence type="ECO:0000256" key="2">
    <source>
        <dbReference type="SAM" id="Phobius"/>
    </source>
</evidence>
<comment type="caution">
    <text evidence="4">The sequence shown here is derived from an EMBL/GenBank/DDBJ whole genome shotgun (WGS) entry which is preliminary data.</text>
</comment>
<dbReference type="CDD" id="cd08662">
    <property type="entry name" value="M13"/>
    <property type="match status" value="1"/>
</dbReference>
<feature type="region of interest" description="Disordered" evidence="1">
    <location>
        <begin position="216"/>
        <end position="260"/>
    </location>
</feature>
<name>A0A2G8LDN9_STIJA</name>
<evidence type="ECO:0000256" key="1">
    <source>
        <dbReference type="SAM" id="MobiDB-lite"/>
    </source>
</evidence>
<dbReference type="PROSITE" id="PS51885">
    <property type="entry name" value="NEPRILYSIN"/>
    <property type="match status" value="1"/>
</dbReference>
<dbReference type="PANTHER" id="PTHR11733:SF167">
    <property type="entry name" value="FI17812P1-RELATED"/>
    <property type="match status" value="1"/>
</dbReference>
<dbReference type="InterPro" id="IPR000718">
    <property type="entry name" value="Peptidase_M13"/>
</dbReference>